<organism evidence="2 3">
    <name type="scientific">Pseudoalteromonas fenneropenaei</name>
    <dbReference type="NCBI Taxonomy" id="1737459"/>
    <lineage>
        <taxon>Bacteria</taxon>
        <taxon>Pseudomonadati</taxon>
        <taxon>Pseudomonadota</taxon>
        <taxon>Gammaproteobacteria</taxon>
        <taxon>Alteromonadales</taxon>
        <taxon>Pseudoalteromonadaceae</taxon>
        <taxon>Pseudoalteromonas</taxon>
    </lineage>
</organism>
<feature type="chain" id="PRO_5046673161" description="TonB-dependent receptor" evidence="1">
    <location>
        <begin position="26"/>
        <end position="73"/>
    </location>
</feature>
<gene>
    <name evidence="2" type="ORF">ACFOEE_02645</name>
</gene>
<keyword evidence="1" id="KW-0732">Signal</keyword>
<proteinExistence type="predicted"/>
<evidence type="ECO:0000256" key="1">
    <source>
        <dbReference type="SAM" id="SignalP"/>
    </source>
</evidence>
<reference evidence="3" key="1">
    <citation type="journal article" date="2019" name="Int. J. Syst. Evol. Microbiol.">
        <title>The Global Catalogue of Microorganisms (GCM) 10K type strain sequencing project: providing services to taxonomists for standard genome sequencing and annotation.</title>
        <authorList>
            <consortium name="The Broad Institute Genomics Platform"/>
            <consortium name="The Broad Institute Genome Sequencing Center for Infectious Disease"/>
            <person name="Wu L."/>
            <person name="Ma J."/>
        </authorList>
    </citation>
    <scope>NUCLEOTIDE SEQUENCE [LARGE SCALE GENOMIC DNA]</scope>
    <source>
        <strain evidence="3">KCTC 42730</strain>
    </source>
</reference>
<protein>
    <recommendedName>
        <fullName evidence="4">TonB-dependent receptor</fullName>
    </recommendedName>
</protein>
<comment type="caution">
    <text evidence="2">The sequence shown here is derived from an EMBL/GenBank/DDBJ whole genome shotgun (WGS) entry which is preliminary data.</text>
</comment>
<name>A0ABV7CFP1_9GAMM</name>
<dbReference type="Proteomes" id="UP001595453">
    <property type="component" value="Unassembled WGS sequence"/>
</dbReference>
<evidence type="ECO:0000313" key="2">
    <source>
        <dbReference type="EMBL" id="MFC3031425.1"/>
    </source>
</evidence>
<keyword evidence="3" id="KW-1185">Reference proteome</keyword>
<evidence type="ECO:0000313" key="3">
    <source>
        <dbReference type="Proteomes" id="UP001595453"/>
    </source>
</evidence>
<dbReference type="RefSeq" id="WP_377120637.1">
    <property type="nucleotide sequence ID" value="NZ_JBHRSD010000002.1"/>
</dbReference>
<sequence>MTLGSFKLQTWLTVVALTLSNAALAQSANVEAKLKVNHNQVENKTSQTNRLEGYALNSYVINEQGQVTDIEPF</sequence>
<evidence type="ECO:0008006" key="4">
    <source>
        <dbReference type="Google" id="ProtNLM"/>
    </source>
</evidence>
<feature type="signal peptide" evidence="1">
    <location>
        <begin position="1"/>
        <end position="25"/>
    </location>
</feature>
<dbReference type="EMBL" id="JBHRSD010000002">
    <property type="protein sequence ID" value="MFC3031425.1"/>
    <property type="molecule type" value="Genomic_DNA"/>
</dbReference>
<accession>A0ABV7CFP1</accession>